<reference evidence="4" key="1">
    <citation type="submission" date="2025-08" db="UniProtKB">
        <authorList>
            <consortium name="RefSeq"/>
        </authorList>
    </citation>
    <scope>IDENTIFICATION</scope>
</reference>
<dbReference type="PROSITE" id="PS00973">
    <property type="entry name" value="USP_2"/>
    <property type="match status" value="1"/>
</dbReference>
<dbReference type="GO" id="GO:0005634">
    <property type="term" value="C:nucleus"/>
    <property type="evidence" value="ECO:0007669"/>
    <property type="project" value="TreeGrafter"/>
</dbReference>
<feature type="compositionally biased region" description="Basic and acidic residues" evidence="1">
    <location>
        <begin position="382"/>
        <end position="406"/>
    </location>
</feature>
<feature type="domain" description="USP" evidence="2">
    <location>
        <begin position="25"/>
        <end position="307"/>
    </location>
</feature>
<evidence type="ECO:0000313" key="3">
    <source>
        <dbReference type="Proteomes" id="UP000515145"/>
    </source>
</evidence>
<gene>
    <name evidence="4" type="primary">LOC114450686</name>
</gene>
<accession>A0A6P7K5U6</accession>
<dbReference type="PROSITE" id="PS50235">
    <property type="entry name" value="USP_3"/>
    <property type="match status" value="1"/>
</dbReference>
<dbReference type="GO" id="GO:0004843">
    <property type="term" value="F:cysteine-type deubiquitinase activity"/>
    <property type="evidence" value="ECO:0007669"/>
    <property type="project" value="InterPro"/>
</dbReference>
<dbReference type="Gene3D" id="3.90.70.10">
    <property type="entry name" value="Cysteine proteinases"/>
    <property type="match status" value="1"/>
</dbReference>
<dbReference type="InterPro" id="IPR018200">
    <property type="entry name" value="USP_CS"/>
</dbReference>
<evidence type="ECO:0000256" key="1">
    <source>
        <dbReference type="SAM" id="MobiDB-lite"/>
    </source>
</evidence>
<feature type="region of interest" description="Disordered" evidence="1">
    <location>
        <begin position="474"/>
        <end position="544"/>
    </location>
</feature>
<evidence type="ECO:0000259" key="2">
    <source>
        <dbReference type="PROSITE" id="PS50235"/>
    </source>
</evidence>
<organism evidence="3 4">
    <name type="scientific">Parambassis ranga</name>
    <name type="common">Indian glassy fish</name>
    <dbReference type="NCBI Taxonomy" id="210632"/>
    <lineage>
        <taxon>Eukaryota</taxon>
        <taxon>Metazoa</taxon>
        <taxon>Chordata</taxon>
        <taxon>Craniata</taxon>
        <taxon>Vertebrata</taxon>
        <taxon>Euteleostomi</taxon>
        <taxon>Actinopterygii</taxon>
        <taxon>Neopterygii</taxon>
        <taxon>Teleostei</taxon>
        <taxon>Neoteleostei</taxon>
        <taxon>Acanthomorphata</taxon>
        <taxon>Ovalentaria</taxon>
        <taxon>Ambassidae</taxon>
        <taxon>Parambassis</taxon>
    </lineage>
</organism>
<feature type="compositionally biased region" description="Basic and acidic residues" evidence="1">
    <location>
        <begin position="524"/>
        <end position="544"/>
    </location>
</feature>
<feature type="compositionally biased region" description="Polar residues" evidence="1">
    <location>
        <begin position="419"/>
        <end position="430"/>
    </location>
</feature>
<dbReference type="SUPFAM" id="SSF54001">
    <property type="entry name" value="Cysteine proteinases"/>
    <property type="match status" value="1"/>
</dbReference>
<feature type="compositionally biased region" description="Polar residues" evidence="1">
    <location>
        <begin position="485"/>
        <end position="502"/>
    </location>
</feature>
<dbReference type="InterPro" id="IPR038765">
    <property type="entry name" value="Papain-like_cys_pep_sf"/>
</dbReference>
<protein>
    <submittedName>
        <fullName evidence="4">Ubiquitin carboxyl-terminal hydrolase 47-like isoform X1</fullName>
    </submittedName>
</protein>
<evidence type="ECO:0000313" key="4">
    <source>
        <dbReference type="RefSeq" id="XP_028284768.1"/>
    </source>
</evidence>
<dbReference type="InterPro" id="IPR050164">
    <property type="entry name" value="Peptidase_C19"/>
</dbReference>
<dbReference type="GO" id="GO:0016579">
    <property type="term" value="P:protein deubiquitination"/>
    <property type="evidence" value="ECO:0007669"/>
    <property type="project" value="InterPro"/>
</dbReference>
<dbReference type="InParanoid" id="A0A6P7K5U6"/>
<dbReference type="Proteomes" id="UP000515145">
    <property type="component" value="Chromosome 18"/>
</dbReference>
<dbReference type="InterPro" id="IPR028889">
    <property type="entry name" value="USP"/>
</dbReference>
<dbReference type="GO" id="GO:0005829">
    <property type="term" value="C:cytosol"/>
    <property type="evidence" value="ECO:0007669"/>
    <property type="project" value="TreeGrafter"/>
</dbReference>
<feature type="region of interest" description="Disordered" evidence="1">
    <location>
        <begin position="378"/>
        <end position="436"/>
    </location>
</feature>
<dbReference type="GeneID" id="114450686"/>
<keyword evidence="3" id="KW-1185">Reference proteome</keyword>
<dbReference type="RefSeq" id="XP_028284768.1">
    <property type="nucleotide sequence ID" value="XM_028428967.1"/>
</dbReference>
<dbReference type="InterPro" id="IPR001394">
    <property type="entry name" value="Peptidase_C19_UCH"/>
</dbReference>
<name>A0A6P7K5U6_9TELE</name>
<dbReference type="PANTHER" id="PTHR24006">
    <property type="entry name" value="UBIQUITIN CARBOXYL-TERMINAL HYDROLASE"/>
    <property type="match status" value="1"/>
</dbReference>
<dbReference type="PANTHER" id="PTHR24006:SF899">
    <property type="entry name" value="UBIQUITIN CARBOXYL-TERMINAL HYDROLASE"/>
    <property type="match status" value="1"/>
</dbReference>
<dbReference type="AlphaFoldDB" id="A0A6P7K5U6"/>
<sequence length="544" mass="61705">MSLLGNGVQYVYSSLFANPAGPQYHGLKNQGATDYLNSVLQVLFMTKDFREAVKRYRSESPGNEEEHMDGLLSAMFEVLERETAQTNDITTTLGIERVYEQQDAAEYFQRILQLTSHEASRIFHGMMSHRTSCHECDKEADVDGPFWYLPLALMDSSSDVYSVEDGIEQFFRTSEFRGENQMYCDLCDDKVDASTKYVIKHHPDVLMLLLKRFDFSYRHMSYVKINCAVNVPLMLQIPEGQTYELYAVVDHAGDLRSGHYNATIKSEDDGRWYWFDDTSVRVLYNQPFQYGNTEQSQMAYLLFYRKKKSTMDHVVMEVCLTSSCSDDVRQRGSDGHQDSVANRSIIMSEDANMQGNDGNHEESVTAGVNVGREVAGEMNHTQSRDQENEGDTKQNQRRAGSERPGRPTESQSTDEEAGQETSQTTATEGEQGSKQKELKVQVFEDTYLITPCDKIELIQTEIIETKTLKLTLQGSSDREVGGNEASDNSTCSDPKQFTTNSQEESETAHSNADRFYSEAVSSCYEKEEQTKEETPTEATQEKKS</sequence>
<dbReference type="OrthoDB" id="292964at2759"/>
<dbReference type="Pfam" id="PF00443">
    <property type="entry name" value="UCH"/>
    <property type="match status" value="1"/>
</dbReference>
<proteinExistence type="predicted"/>